<organism evidence="1 2">
    <name type="scientific">Paenibacillus larvae subsp. larvae</name>
    <dbReference type="NCBI Taxonomy" id="147375"/>
    <lineage>
        <taxon>Bacteria</taxon>
        <taxon>Bacillati</taxon>
        <taxon>Bacillota</taxon>
        <taxon>Bacilli</taxon>
        <taxon>Bacillales</taxon>
        <taxon>Paenibacillaceae</taxon>
        <taxon>Paenibacillus</taxon>
    </lineage>
</organism>
<dbReference type="RefSeq" id="WP_172423443.1">
    <property type="nucleotide sequence ID" value="NZ_CP019717.1"/>
</dbReference>
<dbReference type="Proteomes" id="UP000464330">
    <property type="component" value="Chromosome"/>
</dbReference>
<proteinExistence type="predicted"/>
<name>A0A6C0QTW6_9BACL</name>
<dbReference type="EMBL" id="CP019717">
    <property type="protein sequence ID" value="QHZ52189.1"/>
    <property type="molecule type" value="Genomic_DNA"/>
</dbReference>
<accession>A0A6C0QTW6</accession>
<gene>
    <name evidence="1" type="ORF">ERICV_03075</name>
</gene>
<dbReference type="AlphaFoldDB" id="A0A6C0QTW6"/>
<protein>
    <submittedName>
        <fullName evidence="1">Uncharacterized protein</fullName>
    </submittedName>
</protein>
<evidence type="ECO:0000313" key="2">
    <source>
        <dbReference type="Proteomes" id="UP000464330"/>
    </source>
</evidence>
<reference evidence="1 2" key="1">
    <citation type="journal article" date="2020" name="Int. J. Med. Microbiol.">
        <title>Discovery of Paenibacillus larvae ERIC V: Phenotypic and genomic comparison to genotypes ERIC I-IV reveal different inventories of virulence factors which correlate with epidemiological prevalences of American Foulbrood.</title>
        <authorList>
            <person name="Beims H."/>
            <person name="Bunk B."/>
            <person name="Erler S."/>
            <person name="Mohr K.I."/>
            <person name="Sproer C."/>
            <person name="Pradella S."/>
            <person name="Gunther G."/>
            <person name="Rohde M."/>
            <person name="von der Ohe W."/>
            <person name="Steinert M."/>
        </authorList>
    </citation>
    <scope>NUCLEOTIDE SEQUENCE [LARGE SCALE GENOMIC DNA]</scope>
    <source>
        <strain evidence="1">Eric_V</strain>
    </source>
</reference>
<sequence length="65" mass="7518">MSKWRLTLVDGSVIVLNLGGNRDKETLESLKQPGNSKWIISDEVAVNYDHVMFIQFKKSEHEQEK</sequence>
<evidence type="ECO:0000313" key="1">
    <source>
        <dbReference type="EMBL" id="QHZ52189.1"/>
    </source>
</evidence>